<dbReference type="GO" id="GO:0005829">
    <property type="term" value="C:cytosol"/>
    <property type="evidence" value="ECO:0007669"/>
    <property type="project" value="TreeGrafter"/>
</dbReference>
<keyword evidence="6" id="KW-1185">Reference proteome</keyword>
<dbReference type="InterPro" id="IPR002125">
    <property type="entry name" value="CMP_dCMP_dom"/>
</dbReference>
<feature type="domain" description="CMP/dCMP-type deaminase" evidence="3">
    <location>
        <begin position="1"/>
        <end position="93"/>
    </location>
</feature>
<dbReference type="AlphaFoldDB" id="A0A498NHC8"/>
<evidence type="ECO:0000259" key="3">
    <source>
        <dbReference type="PROSITE" id="PS51747"/>
    </source>
</evidence>
<dbReference type="GO" id="GO:0004126">
    <property type="term" value="F:cytidine deaminase activity"/>
    <property type="evidence" value="ECO:0007669"/>
    <property type="project" value="TreeGrafter"/>
</dbReference>
<dbReference type="InterPro" id="IPR016193">
    <property type="entry name" value="Cytidine_deaminase-like"/>
</dbReference>
<evidence type="ECO:0000313" key="5">
    <source>
        <dbReference type="EMBL" id="RXN35406.1"/>
    </source>
</evidence>
<dbReference type="Gene3D" id="3.40.140.10">
    <property type="entry name" value="Cytidine Deaminase, domain 2"/>
    <property type="match status" value="1"/>
</dbReference>
<dbReference type="EMBL" id="QBIY01011510">
    <property type="protein sequence ID" value="RXN31154.1"/>
    <property type="molecule type" value="Genomic_DNA"/>
</dbReference>
<dbReference type="GO" id="GO:0072527">
    <property type="term" value="P:pyrimidine-containing compound metabolic process"/>
    <property type="evidence" value="ECO:0007669"/>
    <property type="project" value="UniProtKB-ARBA"/>
</dbReference>
<evidence type="ECO:0000313" key="6">
    <source>
        <dbReference type="Proteomes" id="UP000290572"/>
    </source>
</evidence>
<dbReference type="EMBL" id="QBIY01011126">
    <property type="protein sequence ID" value="RXN35406.1"/>
    <property type="molecule type" value="Genomic_DNA"/>
</dbReference>
<accession>A0A498NHC8</accession>
<comment type="cofactor">
    <cofactor evidence="1">
        <name>Zn(2+)</name>
        <dbReference type="ChEBI" id="CHEBI:29105"/>
    </cofactor>
</comment>
<reference evidence="4 6" key="1">
    <citation type="submission" date="2018-03" db="EMBL/GenBank/DDBJ databases">
        <title>Draft genome sequence of Rohu Carp (Labeo rohita).</title>
        <authorList>
            <person name="Das P."/>
            <person name="Kushwaha B."/>
            <person name="Joshi C.G."/>
            <person name="Kumar D."/>
            <person name="Nagpure N.S."/>
            <person name="Sahoo L."/>
            <person name="Das S.P."/>
            <person name="Bit A."/>
            <person name="Patnaik S."/>
            <person name="Meher P.K."/>
            <person name="Jayasankar P."/>
            <person name="Koringa P.G."/>
            <person name="Patel N.V."/>
            <person name="Hinsu A.T."/>
            <person name="Kumar R."/>
            <person name="Pandey M."/>
            <person name="Agarwal S."/>
            <person name="Srivastava S."/>
            <person name="Singh M."/>
            <person name="Iquebal M.A."/>
            <person name="Jaiswal S."/>
            <person name="Angadi U.B."/>
            <person name="Kumar N."/>
            <person name="Raza M."/>
            <person name="Shah T.M."/>
            <person name="Rai A."/>
            <person name="Jena J.K."/>
        </authorList>
    </citation>
    <scope>NUCLEOTIDE SEQUENCE [LARGE SCALE GENOMIC DNA]</scope>
    <source>
        <strain evidence="4">DASCIFA01</strain>
        <tissue evidence="4">Testis</tissue>
    </source>
</reference>
<dbReference type="Pfam" id="PF00383">
    <property type="entry name" value="dCMP_cyt_deam_1"/>
    <property type="match status" value="1"/>
</dbReference>
<evidence type="ECO:0000256" key="2">
    <source>
        <dbReference type="ARBA" id="ARBA00006576"/>
    </source>
</evidence>
<dbReference type="PANTHER" id="PTHR11644:SF24">
    <property type="entry name" value="CYTIDINE DEAMINASE"/>
    <property type="match status" value="1"/>
</dbReference>
<comment type="similarity">
    <text evidence="2">Belongs to the cytidine and deoxycytidylate deaminase family.</text>
</comment>
<dbReference type="GO" id="GO:0008270">
    <property type="term" value="F:zinc ion binding"/>
    <property type="evidence" value="ECO:0007669"/>
    <property type="project" value="TreeGrafter"/>
</dbReference>
<dbReference type="GO" id="GO:0055086">
    <property type="term" value="P:nucleobase-containing small molecule metabolic process"/>
    <property type="evidence" value="ECO:0007669"/>
    <property type="project" value="UniProtKB-ARBA"/>
</dbReference>
<dbReference type="PROSITE" id="PS51747">
    <property type="entry name" value="CYT_DCMP_DEAMINASES_2"/>
    <property type="match status" value="1"/>
</dbReference>
<protein>
    <submittedName>
        <fullName evidence="4">Cytidine deaminase-like protein</fullName>
    </submittedName>
</protein>
<gene>
    <name evidence="5" type="ORF">ROHU_014266</name>
    <name evidence="4" type="ORF">ROHU_017226</name>
</gene>
<sequence length="93" mass="10214">MKELIRNSLEARKFAYCPYSKFRVGAALLTHDGTVFTGCNVENACFNLGICAERTAISKAVSEGYRDFKAIAIASSVLTGMCICPNLTVPMWR</sequence>
<dbReference type="STRING" id="84645.A0A498NHC8"/>
<dbReference type="PANTHER" id="PTHR11644">
    <property type="entry name" value="CYTIDINE DEAMINASE"/>
    <property type="match status" value="1"/>
</dbReference>
<organism evidence="4 6">
    <name type="scientific">Labeo rohita</name>
    <name type="common">Indian major carp</name>
    <name type="synonym">Cyprinus rohita</name>
    <dbReference type="NCBI Taxonomy" id="84645"/>
    <lineage>
        <taxon>Eukaryota</taxon>
        <taxon>Metazoa</taxon>
        <taxon>Chordata</taxon>
        <taxon>Craniata</taxon>
        <taxon>Vertebrata</taxon>
        <taxon>Euteleostomi</taxon>
        <taxon>Actinopterygii</taxon>
        <taxon>Neopterygii</taxon>
        <taxon>Teleostei</taxon>
        <taxon>Ostariophysi</taxon>
        <taxon>Cypriniformes</taxon>
        <taxon>Cyprinidae</taxon>
        <taxon>Labeoninae</taxon>
        <taxon>Labeonini</taxon>
        <taxon>Labeo</taxon>
    </lineage>
</organism>
<comment type="caution">
    <text evidence="4">The sequence shown here is derived from an EMBL/GenBank/DDBJ whole genome shotgun (WGS) entry which is preliminary data.</text>
</comment>
<dbReference type="InterPro" id="IPR050202">
    <property type="entry name" value="Cyt/Deoxycyt_deaminase"/>
</dbReference>
<name>A0A498NHC8_LABRO</name>
<evidence type="ECO:0000256" key="1">
    <source>
        <dbReference type="ARBA" id="ARBA00001947"/>
    </source>
</evidence>
<evidence type="ECO:0000313" key="4">
    <source>
        <dbReference type="EMBL" id="RXN31154.1"/>
    </source>
</evidence>
<dbReference type="Proteomes" id="UP000290572">
    <property type="component" value="Unassembled WGS sequence"/>
</dbReference>
<dbReference type="NCBIfam" id="NF004064">
    <property type="entry name" value="PRK05578.1"/>
    <property type="match status" value="1"/>
</dbReference>
<dbReference type="CDD" id="cd01283">
    <property type="entry name" value="cytidine_deaminase"/>
    <property type="match status" value="1"/>
</dbReference>
<proteinExistence type="inferred from homology"/>
<dbReference type="SUPFAM" id="SSF53927">
    <property type="entry name" value="Cytidine deaminase-like"/>
    <property type="match status" value="1"/>
</dbReference>